<evidence type="ECO:0008006" key="6">
    <source>
        <dbReference type="Google" id="ProtNLM"/>
    </source>
</evidence>
<evidence type="ECO:0000313" key="4">
    <source>
        <dbReference type="EnsemblMetazoa" id="G26163.1:cds"/>
    </source>
</evidence>
<evidence type="ECO:0000256" key="1">
    <source>
        <dbReference type="ARBA" id="ARBA00007381"/>
    </source>
</evidence>
<keyword evidence="5" id="KW-1185">Reference proteome</keyword>
<comment type="similarity">
    <text evidence="1">Belongs to the heat shock protein 70 family.</text>
</comment>
<name>A0A8W8L0Y8_MAGGI</name>
<sequence length="604" mass="68274">MAESLTQEEASKSPKLLVAAIDFGTVYSGYAYSFKYEWTKVKINNWGGGENLSYKTPSVLLLNPDQSFNSFGYQAERKYAELAENGSECKKYFYFQRFKMILRTSLEKRVHRKTQCVADNGLQMDAIKIFTHCINHMKEHLLKALEYIQKDKITVDDIYFVLTVPAIWDDTAKMFMREAAVKAGIKSNQLSIALEPEAASIYCQLTHLESTDKSRMFQPENELGAKYMVLDLGGGTADITIHQLKQDGTIAELVPASGGSWGGTCIDKAFNEFLTNLFGESVINMFYTDSEYVEDCLDFWKDFEFKKRAFEVNTKNEIVTGPKFAIRIPVAIKEIEEKQSNSKGKSIDFVINSVIARSSYRNVLTFENGILLMEASFFVQMFVPTIDLLVNHLKQLYKDIGGDLKVILMVGGFSECSVIQDAIKKEFEGKCRVVVPNQAGLAVVKGAVYFGHQPHLISERVSRYTYGIQSWPAFNETKHVKSKRIVMDDGPRCKDVFFKFVTKGEKIKPGDKKSYIFKSLRPNAKTLDCGVFISNEKDPKYVDDKGCTKLGTLNIPLDGVDRNVDIEESLIFGDTELHVTACNCTNKIEYKVTFDLLSEDINLP</sequence>
<organism evidence="4 5">
    <name type="scientific">Magallana gigas</name>
    <name type="common">Pacific oyster</name>
    <name type="synonym">Crassostrea gigas</name>
    <dbReference type="NCBI Taxonomy" id="29159"/>
    <lineage>
        <taxon>Eukaryota</taxon>
        <taxon>Metazoa</taxon>
        <taxon>Spiralia</taxon>
        <taxon>Lophotrochozoa</taxon>
        <taxon>Mollusca</taxon>
        <taxon>Bivalvia</taxon>
        <taxon>Autobranchia</taxon>
        <taxon>Pteriomorphia</taxon>
        <taxon>Ostreida</taxon>
        <taxon>Ostreoidea</taxon>
        <taxon>Ostreidae</taxon>
        <taxon>Magallana</taxon>
    </lineage>
</organism>
<dbReference type="OrthoDB" id="6110756at2759"/>
<dbReference type="Pfam" id="PF00012">
    <property type="entry name" value="HSP70"/>
    <property type="match status" value="1"/>
</dbReference>
<protein>
    <recommendedName>
        <fullName evidence="6">Heat shock 70 kDa protein 12A</fullName>
    </recommendedName>
</protein>
<dbReference type="InterPro" id="IPR043129">
    <property type="entry name" value="ATPase_NBD"/>
</dbReference>
<dbReference type="Proteomes" id="UP000005408">
    <property type="component" value="Unassembled WGS sequence"/>
</dbReference>
<dbReference type="InterPro" id="IPR013126">
    <property type="entry name" value="Hsp_70_fam"/>
</dbReference>
<evidence type="ECO:0000256" key="3">
    <source>
        <dbReference type="ARBA" id="ARBA00022840"/>
    </source>
</evidence>
<dbReference type="SUPFAM" id="SSF53067">
    <property type="entry name" value="Actin-like ATPase domain"/>
    <property type="match status" value="2"/>
</dbReference>
<dbReference type="PANTHER" id="PTHR14187:SF5">
    <property type="entry name" value="HEAT SHOCK 70 KDA PROTEIN 12A"/>
    <property type="match status" value="1"/>
</dbReference>
<dbReference type="CDD" id="cd10229">
    <property type="entry name" value="ASKHA_NBD_HSP70_HSPA12"/>
    <property type="match status" value="1"/>
</dbReference>
<dbReference type="AlphaFoldDB" id="A0A8W8L0Y8"/>
<dbReference type="PANTHER" id="PTHR14187">
    <property type="entry name" value="ALPHA KINASE/ELONGATION FACTOR 2 KINASE"/>
    <property type="match status" value="1"/>
</dbReference>
<dbReference type="Gene3D" id="3.30.420.40">
    <property type="match status" value="2"/>
</dbReference>
<keyword evidence="3" id="KW-0067">ATP-binding</keyword>
<keyword evidence="2" id="KW-0547">Nucleotide-binding</keyword>
<evidence type="ECO:0000256" key="2">
    <source>
        <dbReference type="ARBA" id="ARBA00022741"/>
    </source>
</evidence>
<dbReference type="OMA" id="IFTHCIN"/>
<dbReference type="EnsemblMetazoa" id="G26163.1">
    <property type="protein sequence ID" value="G26163.1:cds"/>
    <property type="gene ID" value="G26163"/>
</dbReference>
<evidence type="ECO:0000313" key="5">
    <source>
        <dbReference type="Proteomes" id="UP000005408"/>
    </source>
</evidence>
<proteinExistence type="inferred from homology"/>
<dbReference type="GO" id="GO:0140662">
    <property type="term" value="F:ATP-dependent protein folding chaperone"/>
    <property type="evidence" value="ECO:0007669"/>
    <property type="project" value="InterPro"/>
</dbReference>
<accession>A0A8W8L0Y8</accession>
<dbReference type="GO" id="GO:0005524">
    <property type="term" value="F:ATP binding"/>
    <property type="evidence" value="ECO:0007669"/>
    <property type="project" value="UniProtKB-KW"/>
</dbReference>
<reference evidence="4" key="1">
    <citation type="submission" date="2022-08" db="UniProtKB">
        <authorList>
            <consortium name="EnsemblMetazoa"/>
        </authorList>
    </citation>
    <scope>IDENTIFICATION</scope>
    <source>
        <strain evidence="4">05x7-T-G4-1.051#20</strain>
    </source>
</reference>